<sequence length="116" mass="13216">MTSSSSSRRGKTVTQSTRKASPGGWINNDEEWIVYQGLDEFVQMKGECYPDLVEVFYTNLKLIDGVVYSRVEKSLFRIEKKVDMLIENHNISDSSIDESDDEDDSTVEDSMDMSKS</sequence>
<protein>
    <submittedName>
        <fullName evidence="2">Uncharacterized protein</fullName>
    </submittedName>
</protein>
<feature type="compositionally biased region" description="Acidic residues" evidence="1">
    <location>
        <begin position="95"/>
        <end position="116"/>
    </location>
</feature>
<evidence type="ECO:0000313" key="2">
    <source>
        <dbReference type="EMBL" id="KOM47911.1"/>
    </source>
</evidence>
<reference evidence="3" key="1">
    <citation type="journal article" date="2015" name="Proc. Natl. Acad. Sci. U.S.A.">
        <title>Genome sequencing of adzuki bean (Vigna angularis) provides insight into high starch and low fat accumulation and domestication.</title>
        <authorList>
            <person name="Yang K."/>
            <person name="Tian Z."/>
            <person name="Chen C."/>
            <person name="Luo L."/>
            <person name="Zhao B."/>
            <person name="Wang Z."/>
            <person name="Yu L."/>
            <person name="Li Y."/>
            <person name="Sun Y."/>
            <person name="Li W."/>
            <person name="Chen Y."/>
            <person name="Li Y."/>
            <person name="Zhang Y."/>
            <person name="Ai D."/>
            <person name="Zhao J."/>
            <person name="Shang C."/>
            <person name="Ma Y."/>
            <person name="Wu B."/>
            <person name="Wang M."/>
            <person name="Gao L."/>
            <person name="Sun D."/>
            <person name="Zhang P."/>
            <person name="Guo F."/>
            <person name="Wang W."/>
            <person name="Li Y."/>
            <person name="Wang J."/>
            <person name="Varshney R.K."/>
            <person name="Wang J."/>
            <person name="Ling H.Q."/>
            <person name="Wan P."/>
        </authorList>
    </citation>
    <scope>NUCLEOTIDE SEQUENCE</scope>
    <source>
        <strain evidence="3">cv. Jingnong 6</strain>
    </source>
</reference>
<feature type="compositionally biased region" description="Polar residues" evidence="1">
    <location>
        <begin position="1"/>
        <end position="19"/>
    </location>
</feature>
<evidence type="ECO:0000313" key="3">
    <source>
        <dbReference type="Proteomes" id="UP000053144"/>
    </source>
</evidence>
<dbReference type="Gramene" id="KOM47911">
    <property type="protein sequence ID" value="KOM47911"/>
    <property type="gene ID" value="LR48_Vigan07g161500"/>
</dbReference>
<gene>
    <name evidence="2" type="ORF">LR48_Vigan07g161500</name>
</gene>
<dbReference type="EMBL" id="CM003377">
    <property type="protein sequence ID" value="KOM47911.1"/>
    <property type="molecule type" value="Genomic_DNA"/>
</dbReference>
<organism evidence="2 3">
    <name type="scientific">Phaseolus angularis</name>
    <name type="common">Azuki bean</name>
    <name type="synonym">Vigna angularis</name>
    <dbReference type="NCBI Taxonomy" id="3914"/>
    <lineage>
        <taxon>Eukaryota</taxon>
        <taxon>Viridiplantae</taxon>
        <taxon>Streptophyta</taxon>
        <taxon>Embryophyta</taxon>
        <taxon>Tracheophyta</taxon>
        <taxon>Spermatophyta</taxon>
        <taxon>Magnoliopsida</taxon>
        <taxon>eudicotyledons</taxon>
        <taxon>Gunneridae</taxon>
        <taxon>Pentapetalae</taxon>
        <taxon>rosids</taxon>
        <taxon>fabids</taxon>
        <taxon>Fabales</taxon>
        <taxon>Fabaceae</taxon>
        <taxon>Papilionoideae</taxon>
        <taxon>50 kb inversion clade</taxon>
        <taxon>NPAAA clade</taxon>
        <taxon>indigoferoid/millettioid clade</taxon>
        <taxon>Phaseoleae</taxon>
        <taxon>Vigna</taxon>
    </lineage>
</organism>
<proteinExistence type="predicted"/>
<dbReference type="Proteomes" id="UP000053144">
    <property type="component" value="Chromosome 7"/>
</dbReference>
<evidence type="ECO:0000256" key="1">
    <source>
        <dbReference type="SAM" id="MobiDB-lite"/>
    </source>
</evidence>
<name>A0A0L9UYY6_PHAAN</name>
<dbReference type="AlphaFoldDB" id="A0A0L9UYY6"/>
<feature type="region of interest" description="Disordered" evidence="1">
    <location>
        <begin position="89"/>
        <end position="116"/>
    </location>
</feature>
<feature type="region of interest" description="Disordered" evidence="1">
    <location>
        <begin position="1"/>
        <end position="23"/>
    </location>
</feature>
<accession>A0A0L9UYY6</accession>